<dbReference type="RefSeq" id="XP_068352055.1">
    <property type="nucleotide sequence ID" value="XM_068509850.1"/>
</dbReference>
<evidence type="ECO:0000313" key="2">
    <source>
        <dbReference type="Proteomes" id="UP000179807"/>
    </source>
</evidence>
<dbReference type="Proteomes" id="UP000179807">
    <property type="component" value="Unassembled WGS sequence"/>
</dbReference>
<keyword evidence="2" id="KW-1185">Reference proteome</keyword>
<reference evidence="1" key="1">
    <citation type="submission" date="2016-10" db="EMBL/GenBank/DDBJ databases">
        <authorList>
            <person name="Benchimol M."/>
            <person name="Almeida L.G."/>
            <person name="Vasconcelos A.T."/>
            <person name="Perreira-Neves A."/>
            <person name="Rosa I.A."/>
            <person name="Tasca T."/>
            <person name="Bogo M.R."/>
            <person name="de Souza W."/>
        </authorList>
    </citation>
    <scope>NUCLEOTIDE SEQUENCE [LARGE SCALE GENOMIC DNA]</scope>
    <source>
        <strain evidence="1">K</strain>
    </source>
</reference>
<dbReference type="EMBL" id="MLAK01001033">
    <property type="protein sequence ID" value="OHS98918.1"/>
    <property type="molecule type" value="Genomic_DNA"/>
</dbReference>
<evidence type="ECO:0000313" key="1">
    <source>
        <dbReference type="EMBL" id="OHS98918.1"/>
    </source>
</evidence>
<organism evidence="1 2">
    <name type="scientific">Tritrichomonas foetus</name>
    <dbReference type="NCBI Taxonomy" id="1144522"/>
    <lineage>
        <taxon>Eukaryota</taxon>
        <taxon>Metamonada</taxon>
        <taxon>Parabasalia</taxon>
        <taxon>Tritrichomonadida</taxon>
        <taxon>Tritrichomonadidae</taxon>
        <taxon>Tritrichomonas</taxon>
    </lineage>
</organism>
<dbReference type="VEuPathDB" id="TrichDB:TRFO_34754"/>
<proteinExistence type="predicted"/>
<comment type="caution">
    <text evidence="1">The sequence shown here is derived from an EMBL/GenBank/DDBJ whole genome shotgun (WGS) entry which is preliminary data.</text>
</comment>
<name>A0A1J4JIF3_9EUKA</name>
<dbReference type="GeneID" id="94844554"/>
<dbReference type="AlphaFoldDB" id="A0A1J4JIF3"/>
<gene>
    <name evidence="1" type="ORF">TRFO_34754</name>
</gene>
<protein>
    <submittedName>
        <fullName evidence="1">Uncharacterized protein</fullName>
    </submittedName>
</protein>
<sequence length="477" mass="56125">MEKSNDIFGEIKKESLNSLQVYSAIRTINYINFEENLHTILELGKNHQDIIYRSIYGHCWNFFDHDYVISKLLVHLYNHPDFHQRCKEIFLKDSSPLFIRTKDLLGINPNNVSIETKWNCPTIEGIFKMTKEWIYDHVHPDSITHAIIYDDILRLDQLYHKRSLNLFNEKPIYGAMGHGFPLLDYAALAGATRCFFYLVEHGEILRNTDWITIYALQGQSQEIFNYVRENLNYDRKNLNNYDWNNNGYMKFYLYPQNVNFLDIYLIIIDGFYDLAKFILLSNDNFQQTNNPQSLTELASMIKNQDLFDFLVNTCKLPNIKYKFPNAENPNEKNLQFNHQVAQKITQEINNNNFHHVYEICQQEKITLEGIDWGHVFVNSENLEKFLYFIFQNNIVDTVFKSTCDVKVLQGIISKGYTFERPLKAFGMPLSYIISRAQIGGLVDSNRNPTGIWFDEVEMGIESIVYYTKKYLKEGSSM</sequence>
<accession>A0A1J4JIF3</accession>